<feature type="region of interest" description="Disordered" evidence="1">
    <location>
        <begin position="37"/>
        <end position="69"/>
    </location>
</feature>
<evidence type="ECO:0000313" key="3">
    <source>
        <dbReference type="Proteomes" id="UP000516134"/>
    </source>
</evidence>
<evidence type="ECO:0000256" key="1">
    <source>
        <dbReference type="SAM" id="MobiDB-lite"/>
    </source>
</evidence>
<protein>
    <submittedName>
        <fullName evidence="2">Uncharacterized protein</fullName>
    </submittedName>
</protein>
<name>A0ABX6T2A5_9SPHN</name>
<feature type="compositionally biased region" description="Low complexity" evidence="1">
    <location>
        <begin position="311"/>
        <end position="321"/>
    </location>
</feature>
<gene>
    <name evidence="2" type="ORF">H9L15_05145</name>
</gene>
<feature type="compositionally biased region" description="Low complexity" evidence="1">
    <location>
        <begin position="8"/>
        <end position="20"/>
    </location>
</feature>
<dbReference type="RefSeq" id="WP_187715409.1">
    <property type="nucleotide sequence ID" value="NZ_CP060780.1"/>
</dbReference>
<accession>A0ABX6T2A5</accession>
<dbReference type="Proteomes" id="UP000516134">
    <property type="component" value="Chromosome"/>
</dbReference>
<evidence type="ECO:0000313" key="2">
    <source>
        <dbReference type="EMBL" id="QNP43986.1"/>
    </source>
</evidence>
<keyword evidence="3" id="KW-1185">Reference proteome</keyword>
<organism evidence="2 3">
    <name type="scientific">Sphingomonas daechungensis</name>
    <dbReference type="NCBI Taxonomy" id="1176646"/>
    <lineage>
        <taxon>Bacteria</taxon>
        <taxon>Pseudomonadati</taxon>
        <taxon>Pseudomonadota</taxon>
        <taxon>Alphaproteobacteria</taxon>
        <taxon>Sphingomonadales</taxon>
        <taxon>Sphingomonadaceae</taxon>
        <taxon>Sphingomonas</taxon>
    </lineage>
</organism>
<sequence>MTGGGGRPSMSQMMGMMSGSAPPVTHTLELRLASRTKAPAAPKADHLIPPGLQMGPSLPLIAPDRPKPEPTAMPYEKPKGRMLVYWGCGEHVAAGQPTVIDFSKVAAGQIPPGMAAMSSFARYSAVPRTAPGYGEWPNKVDRKQVPPGGSLIGVHKVEGNYSPPIAFTLGQDWMPNLNLRQIAALPSGAVRMGWTPAPTATGYALAMFGANQSGDVVIWSSSKSAATAALLDYLPPSEVKRLIGTGHVLPPTTTECTLPAEVVQASPAGMIMEIGYGPEAYFAESPKAPKWTARVRFKTVSSTMLGMPDMGEGAPQGQGQQPKKKKKFGIGDILGGAIPH</sequence>
<reference evidence="2 3" key="1">
    <citation type="submission" date="2020-08" db="EMBL/GenBank/DDBJ databases">
        <title>Genome sequence of Sphingomonas daechungensis KACC 18115T.</title>
        <authorList>
            <person name="Hyun D.-W."/>
            <person name="Bae J.-W."/>
        </authorList>
    </citation>
    <scope>NUCLEOTIDE SEQUENCE [LARGE SCALE GENOMIC DNA]</scope>
    <source>
        <strain evidence="2 3">KACC 18115</strain>
    </source>
</reference>
<feature type="region of interest" description="Disordered" evidence="1">
    <location>
        <begin position="306"/>
        <end position="330"/>
    </location>
</feature>
<feature type="region of interest" description="Disordered" evidence="1">
    <location>
        <begin position="1"/>
        <end position="23"/>
    </location>
</feature>
<dbReference type="EMBL" id="CP060780">
    <property type="protein sequence ID" value="QNP43986.1"/>
    <property type="molecule type" value="Genomic_DNA"/>
</dbReference>
<proteinExistence type="predicted"/>